<accession>A0A3R7EQ64</accession>
<comment type="caution">
    <text evidence="2">The sequence shown here is derived from an EMBL/GenBank/DDBJ whole genome shotgun (WGS) entry which is preliminary data.</text>
</comment>
<dbReference type="Proteomes" id="UP000283709">
    <property type="component" value="Unassembled WGS sequence"/>
</dbReference>
<keyword evidence="2" id="KW-0378">Hydrolase</keyword>
<organism evidence="2 3">
    <name type="scientific">Paraburkholderia fungorum</name>
    <dbReference type="NCBI Taxonomy" id="134537"/>
    <lineage>
        <taxon>Bacteria</taxon>
        <taxon>Pseudomonadati</taxon>
        <taxon>Pseudomonadota</taxon>
        <taxon>Betaproteobacteria</taxon>
        <taxon>Burkholderiales</taxon>
        <taxon>Burkholderiaceae</taxon>
        <taxon>Paraburkholderia</taxon>
    </lineage>
</organism>
<dbReference type="OrthoDB" id="9112061at2"/>
<dbReference type="Gene3D" id="3.40.50.1820">
    <property type="entry name" value="alpha/beta hydrolase"/>
    <property type="match status" value="1"/>
</dbReference>
<feature type="domain" description="AB hydrolase-1" evidence="1">
    <location>
        <begin position="7"/>
        <end position="220"/>
    </location>
</feature>
<dbReference type="Pfam" id="PF12697">
    <property type="entry name" value="Abhydrolase_6"/>
    <property type="match status" value="1"/>
</dbReference>
<gene>
    <name evidence="2" type="ORF">BCY88_07315</name>
</gene>
<evidence type="ECO:0000313" key="2">
    <source>
        <dbReference type="EMBL" id="RKF38254.1"/>
    </source>
</evidence>
<dbReference type="PANTHER" id="PTHR37017:SF11">
    <property type="entry name" value="ESTERASE_LIPASE_THIOESTERASE DOMAIN-CONTAINING PROTEIN"/>
    <property type="match status" value="1"/>
</dbReference>
<dbReference type="EMBL" id="MCAS01000034">
    <property type="protein sequence ID" value="RKF38254.1"/>
    <property type="molecule type" value="Genomic_DNA"/>
</dbReference>
<sequence>MSNKPTVVLVHGFWGGAAHWSKVIIELSRKGYTSIRAVEMPLTSLADDAERTRKMVAQVNGPVLLVGHSYGGAVITEAGDLPNVVGLVYIAAFAPDAGESPGGITQESPPVAAANLAPDSDGYLWVKPEKFHESFCQDLTPEEGLVMAVTQKAPLASTFGNTITAPAWKKKPSWYQISSEDRMISPENEARMSARLGARKVITLAASHASLASKPAEVTALIDEAATEAVKSL</sequence>
<dbReference type="RefSeq" id="WP_120347259.1">
    <property type="nucleotide sequence ID" value="NZ_MCAS01000034.1"/>
</dbReference>
<dbReference type="InterPro" id="IPR029058">
    <property type="entry name" value="AB_hydrolase_fold"/>
</dbReference>
<proteinExistence type="predicted"/>
<dbReference type="SUPFAM" id="SSF53474">
    <property type="entry name" value="alpha/beta-Hydrolases"/>
    <property type="match status" value="1"/>
</dbReference>
<dbReference type="GO" id="GO:0016787">
    <property type="term" value="F:hydrolase activity"/>
    <property type="evidence" value="ECO:0007669"/>
    <property type="project" value="UniProtKB-KW"/>
</dbReference>
<evidence type="ECO:0000259" key="1">
    <source>
        <dbReference type="Pfam" id="PF12697"/>
    </source>
</evidence>
<reference evidence="2 3" key="1">
    <citation type="submission" date="2016-07" db="EMBL/GenBank/DDBJ databases">
        <title>Genome analysis of Burkholderia fungorum ES3-20.</title>
        <authorList>
            <person name="Xu D."/>
            <person name="Yao R."/>
            <person name="Zheng S."/>
        </authorList>
    </citation>
    <scope>NUCLEOTIDE SEQUENCE [LARGE SCALE GENOMIC DNA]</scope>
    <source>
        <strain evidence="2 3">ES3-20</strain>
    </source>
</reference>
<evidence type="ECO:0000313" key="3">
    <source>
        <dbReference type="Proteomes" id="UP000283709"/>
    </source>
</evidence>
<dbReference type="AlphaFoldDB" id="A0A3R7EQ64"/>
<dbReference type="InterPro" id="IPR052897">
    <property type="entry name" value="Sec-Metab_Biosynth_Hydrolase"/>
</dbReference>
<dbReference type="InterPro" id="IPR000073">
    <property type="entry name" value="AB_hydrolase_1"/>
</dbReference>
<name>A0A3R7EQ64_9BURK</name>
<dbReference type="PANTHER" id="PTHR37017">
    <property type="entry name" value="AB HYDROLASE-1 DOMAIN-CONTAINING PROTEIN-RELATED"/>
    <property type="match status" value="1"/>
</dbReference>
<protein>
    <submittedName>
        <fullName evidence="2">Hydrolase</fullName>
    </submittedName>
</protein>